<evidence type="ECO:0000256" key="1">
    <source>
        <dbReference type="SAM" id="SignalP"/>
    </source>
</evidence>
<comment type="caution">
    <text evidence="2">The sequence shown here is derived from an EMBL/GenBank/DDBJ whole genome shotgun (WGS) entry which is preliminary data.</text>
</comment>
<evidence type="ECO:0000313" key="2">
    <source>
        <dbReference type="EMBL" id="POG74076.1"/>
    </source>
</evidence>
<feature type="chain" id="PRO_5015139914" evidence="1">
    <location>
        <begin position="19"/>
        <end position="80"/>
    </location>
</feature>
<proteinExistence type="predicted"/>
<dbReference type="EMBL" id="AUPC02000075">
    <property type="protein sequence ID" value="POG74076.1"/>
    <property type="molecule type" value="Genomic_DNA"/>
</dbReference>
<accession>A0A2P4Q8W9</accession>
<organism evidence="2 3">
    <name type="scientific">Rhizophagus irregularis (strain DAOM 181602 / DAOM 197198 / MUCL 43194)</name>
    <name type="common">Arbuscular mycorrhizal fungus</name>
    <name type="synonym">Glomus intraradices</name>
    <dbReference type="NCBI Taxonomy" id="747089"/>
    <lineage>
        <taxon>Eukaryota</taxon>
        <taxon>Fungi</taxon>
        <taxon>Fungi incertae sedis</taxon>
        <taxon>Mucoromycota</taxon>
        <taxon>Glomeromycotina</taxon>
        <taxon>Glomeromycetes</taxon>
        <taxon>Glomerales</taxon>
        <taxon>Glomeraceae</taxon>
        <taxon>Rhizophagus</taxon>
    </lineage>
</organism>
<reference evidence="2 3" key="2">
    <citation type="journal article" date="2018" name="New Phytol.">
        <title>High intraspecific genome diversity in the model arbuscular mycorrhizal symbiont Rhizophagus irregularis.</title>
        <authorList>
            <person name="Chen E.C.H."/>
            <person name="Morin E."/>
            <person name="Beaudet D."/>
            <person name="Noel J."/>
            <person name="Yildirir G."/>
            <person name="Ndikumana S."/>
            <person name="Charron P."/>
            <person name="St-Onge C."/>
            <person name="Giorgi J."/>
            <person name="Kruger M."/>
            <person name="Marton T."/>
            <person name="Ropars J."/>
            <person name="Grigoriev I.V."/>
            <person name="Hainaut M."/>
            <person name="Henrissat B."/>
            <person name="Roux C."/>
            <person name="Martin F."/>
            <person name="Corradi N."/>
        </authorList>
    </citation>
    <scope>NUCLEOTIDE SEQUENCE [LARGE SCALE GENOMIC DNA]</scope>
    <source>
        <strain evidence="2 3">DAOM 197198</strain>
    </source>
</reference>
<gene>
    <name evidence="2" type="ORF">GLOIN_2v1579220</name>
</gene>
<keyword evidence="3" id="KW-1185">Reference proteome</keyword>
<name>A0A2P4Q8W9_RHIID</name>
<sequence length="80" mass="9119">MITTLIFLIVPCVNIVPCANIILSANIVTRKNIVTRENSDSRSSIFLSIMVIRFFSRFESNTLLIDSYYFDNSNVILTIL</sequence>
<evidence type="ECO:0000313" key="3">
    <source>
        <dbReference type="Proteomes" id="UP000018888"/>
    </source>
</evidence>
<dbReference type="Proteomes" id="UP000018888">
    <property type="component" value="Unassembled WGS sequence"/>
</dbReference>
<reference evidence="2 3" key="1">
    <citation type="journal article" date="2013" name="Proc. Natl. Acad. Sci. U.S.A.">
        <title>Genome of an arbuscular mycorrhizal fungus provides insight into the oldest plant symbiosis.</title>
        <authorList>
            <person name="Tisserant E."/>
            <person name="Malbreil M."/>
            <person name="Kuo A."/>
            <person name="Kohler A."/>
            <person name="Symeonidi A."/>
            <person name="Balestrini R."/>
            <person name="Charron P."/>
            <person name="Duensing N."/>
            <person name="Frei Dit Frey N."/>
            <person name="Gianinazzi-Pearson V."/>
            <person name="Gilbert L.B."/>
            <person name="Handa Y."/>
            <person name="Herr J.R."/>
            <person name="Hijri M."/>
            <person name="Koul R."/>
            <person name="Kawaguchi M."/>
            <person name="Krajinski F."/>
            <person name="Lammers P.J."/>
            <person name="Masclaux F.G."/>
            <person name="Murat C."/>
            <person name="Morin E."/>
            <person name="Ndikumana S."/>
            <person name="Pagni M."/>
            <person name="Petitpierre D."/>
            <person name="Requena N."/>
            <person name="Rosikiewicz P."/>
            <person name="Riley R."/>
            <person name="Saito K."/>
            <person name="San Clemente H."/>
            <person name="Shapiro H."/>
            <person name="van Tuinen D."/>
            <person name="Becard G."/>
            <person name="Bonfante P."/>
            <person name="Paszkowski U."/>
            <person name="Shachar-Hill Y.Y."/>
            <person name="Tuskan G.A."/>
            <person name="Young P.W."/>
            <person name="Sanders I.R."/>
            <person name="Henrissat B."/>
            <person name="Rensing S.A."/>
            <person name="Grigoriev I.V."/>
            <person name="Corradi N."/>
            <person name="Roux C."/>
            <person name="Martin F."/>
        </authorList>
    </citation>
    <scope>NUCLEOTIDE SEQUENCE [LARGE SCALE GENOMIC DNA]</scope>
    <source>
        <strain evidence="2 3">DAOM 197198</strain>
    </source>
</reference>
<dbReference type="AlphaFoldDB" id="A0A2P4Q8W9"/>
<protein>
    <submittedName>
        <fullName evidence="2">Uncharacterized protein</fullName>
    </submittedName>
</protein>
<keyword evidence="1" id="KW-0732">Signal</keyword>
<feature type="signal peptide" evidence="1">
    <location>
        <begin position="1"/>
        <end position="18"/>
    </location>
</feature>